<dbReference type="EMBL" id="BAAAPF010000455">
    <property type="protein sequence ID" value="GAA1510007.1"/>
    <property type="molecule type" value="Genomic_DNA"/>
</dbReference>
<name>A0ABN2A3Q6_9ACTN</name>
<comment type="caution">
    <text evidence="3">The sequence shown here is derived from an EMBL/GenBank/DDBJ whole genome shotgun (WGS) entry which is preliminary data.</text>
</comment>
<keyword evidence="2" id="KW-1133">Transmembrane helix</keyword>
<dbReference type="RefSeq" id="WP_344295304.1">
    <property type="nucleotide sequence ID" value="NZ_BAAAPF010000455.1"/>
</dbReference>
<feature type="transmembrane region" description="Helical" evidence="2">
    <location>
        <begin position="154"/>
        <end position="175"/>
    </location>
</feature>
<reference evidence="3 4" key="1">
    <citation type="journal article" date="2019" name="Int. J. Syst. Evol. Microbiol.">
        <title>The Global Catalogue of Microorganisms (GCM) 10K type strain sequencing project: providing services to taxonomists for standard genome sequencing and annotation.</title>
        <authorList>
            <consortium name="The Broad Institute Genomics Platform"/>
            <consortium name="The Broad Institute Genome Sequencing Center for Infectious Disease"/>
            <person name="Wu L."/>
            <person name="Ma J."/>
        </authorList>
    </citation>
    <scope>NUCLEOTIDE SEQUENCE [LARGE SCALE GENOMIC DNA]</scope>
    <source>
        <strain evidence="3 4">JCM 15481</strain>
    </source>
</reference>
<evidence type="ECO:0008006" key="5">
    <source>
        <dbReference type="Google" id="ProtNLM"/>
    </source>
</evidence>
<accession>A0ABN2A3Q6</accession>
<evidence type="ECO:0000313" key="4">
    <source>
        <dbReference type="Proteomes" id="UP001500443"/>
    </source>
</evidence>
<feature type="region of interest" description="Disordered" evidence="1">
    <location>
        <begin position="276"/>
        <end position="323"/>
    </location>
</feature>
<feature type="transmembrane region" description="Helical" evidence="2">
    <location>
        <begin position="12"/>
        <end position="30"/>
    </location>
</feature>
<keyword evidence="2" id="KW-0812">Transmembrane</keyword>
<keyword evidence="4" id="KW-1185">Reference proteome</keyword>
<evidence type="ECO:0000313" key="3">
    <source>
        <dbReference type="EMBL" id="GAA1510007.1"/>
    </source>
</evidence>
<feature type="transmembrane region" description="Helical" evidence="2">
    <location>
        <begin position="126"/>
        <end position="148"/>
    </location>
</feature>
<keyword evidence="2" id="KW-0472">Membrane</keyword>
<proteinExistence type="predicted"/>
<feature type="transmembrane region" description="Helical" evidence="2">
    <location>
        <begin position="36"/>
        <end position="57"/>
    </location>
</feature>
<gene>
    <name evidence="3" type="ORF">GCM10009802_64700</name>
</gene>
<feature type="compositionally biased region" description="Basic and acidic residues" evidence="1">
    <location>
        <begin position="276"/>
        <end position="289"/>
    </location>
</feature>
<evidence type="ECO:0000256" key="2">
    <source>
        <dbReference type="SAM" id="Phobius"/>
    </source>
</evidence>
<sequence>MNALRRTVRWALASLVPGELVLVLCLVSGVRIPGPVLLAVEVAVLLVTGALVTLLAVDYRRHRGAGLPPRAAGLEAVRDGVPAAVRKLTVHEVRLFTATLRWLARRPKHGVGPGDTAVAYAPGQAFTFYGFLFVSVVETVALALVIPWPVVHAVVLVLDVWGIYFILALQAACVVRPHVVGADGSLRVRYGVLLDIPVPAELIANARLERRFPDGGGLLRLGDDGTADLAVGGQTTVTVELTAPVAFVRPLGKPAEARVLRFYAEDPRPVVEALRRARAAREEAREHTGEQAGEPAPGQGPGEGKGKGREEPGGTPPPLTAPA</sequence>
<feature type="compositionally biased region" description="Pro residues" evidence="1">
    <location>
        <begin position="314"/>
        <end position="323"/>
    </location>
</feature>
<organism evidence="3 4">
    <name type="scientific">Streptomyces synnematoformans</name>
    <dbReference type="NCBI Taxonomy" id="415721"/>
    <lineage>
        <taxon>Bacteria</taxon>
        <taxon>Bacillati</taxon>
        <taxon>Actinomycetota</taxon>
        <taxon>Actinomycetes</taxon>
        <taxon>Kitasatosporales</taxon>
        <taxon>Streptomycetaceae</taxon>
        <taxon>Streptomyces</taxon>
    </lineage>
</organism>
<evidence type="ECO:0000256" key="1">
    <source>
        <dbReference type="SAM" id="MobiDB-lite"/>
    </source>
</evidence>
<protein>
    <recommendedName>
        <fullName evidence="5">Integral membrane protein</fullName>
    </recommendedName>
</protein>
<dbReference type="Proteomes" id="UP001500443">
    <property type="component" value="Unassembled WGS sequence"/>
</dbReference>